<name>A0ABP7VAR6_9ACTN</name>
<comment type="caution">
    <text evidence="2">The sequence shown here is derived from an EMBL/GenBank/DDBJ whole genome shotgun (WGS) entry which is preliminary data.</text>
</comment>
<dbReference type="Proteomes" id="UP001500683">
    <property type="component" value="Unassembled WGS sequence"/>
</dbReference>
<proteinExistence type="predicted"/>
<reference evidence="3" key="1">
    <citation type="journal article" date="2019" name="Int. J. Syst. Evol. Microbiol.">
        <title>The Global Catalogue of Microorganisms (GCM) 10K type strain sequencing project: providing services to taxonomists for standard genome sequencing and annotation.</title>
        <authorList>
            <consortium name="The Broad Institute Genomics Platform"/>
            <consortium name="The Broad Institute Genome Sequencing Center for Infectious Disease"/>
            <person name="Wu L."/>
            <person name="Ma J."/>
        </authorList>
    </citation>
    <scope>NUCLEOTIDE SEQUENCE [LARGE SCALE GENOMIC DNA]</scope>
    <source>
        <strain evidence="3">JCM 16702</strain>
    </source>
</reference>
<organism evidence="2 3">
    <name type="scientific">Actinomadura miaoliensis</name>
    <dbReference type="NCBI Taxonomy" id="430685"/>
    <lineage>
        <taxon>Bacteria</taxon>
        <taxon>Bacillati</taxon>
        <taxon>Actinomycetota</taxon>
        <taxon>Actinomycetes</taxon>
        <taxon>Streptosporangiales</taxon>
        <taxon>Thermomonosporaceae</taxon>
        <taxon>Actinomadura</taxon>
    </lineage>
</organism>
<accession>A0ABP7VAR6</accession>
<protein>
    <submittedName>
        <fullName evidence="2">Uncharacterized protein</fullName>
    </submittedName>
</protein>
<dbReference type="EMBL" id="BAAAZG010000006">
    <property type="protein sequence ID" value="GAA4063276.1"/>
    <property type="molecule type" value="Genomic_DNA"/>
</dbReference>
<dbReference type="RefSeq" id="WP_344943014.1">
    <property type="nucleotide sequence ID" value="NZ_BAAAZG010000006.1"/>
</dbReference>
<keyword evidence="3" id="KW-1185">Reference proteome</keyword>
<evidence type="ECO:0000313" key="3">
    <source>
        <dbReference type="Proteomes" id="UP001500683"/>
    </source>
</evidence>
<sequence>MTPCAVVTGFFLLSQCGRPAAGACGQCGRPVCQEHVGQNGLCPECGASLREVTDPHDPAWTSGYRRWFQQRSSRTYNDNSWYSYSYASFDDYDRGAFEPGNDWSRGSGDFGGSDDDTGFVDS</sequence>
<gene>
    <name evidence="2" type="ORF">GCM10022214_15890</name>
</gene>
<feature type="compositionally biased region" description="Acidic residues" evidence="1">
    <location>
        <begin position="112"/>
        <end position="122"/>
    </location>
</feature>
<feature type="region of interest" description="Disordered" evidence="1">
    <location>
        <begin position="100"/>
        <end position="122"/>
    </location>
</feature>
<evidence type="ECO:0000313" key="2">
    <source>
        <dbReference type="EMBL" id="GAA4063276.1"/>
    </source>
</evidence>
<evidence type="ECO:0000256" key="1">
    <source>
        <dbReference type="SAM" id="MobiDB-lite"/>
    </source>
</evidence>